<protein>
    <submittedName>
        <fullName evidence="2">Uncharacterized protein</fullName>
    </submittedName>
</protein>
<evidence type="ECO:0000313" key="2">
    <source>
        <dbReference type="EMBL" id="MBR0673509.1"/>
    </source>
</evidence>
<dbReference type="RefSeq" id="WP_211863915.1">
    <property type="nucleotide sequence ID" value="NZ_JAAEDM010000075.1"/>
</dbReference>
<gene>
    <name evidence="2" type="ORF">GXW76_20225</name>
</gene>
<proteinExistence type="predicted"/>
<keyword evidence="3" id="KW-1185">Reference proteome</keyword>
<feature type="region of interest" description="Disordered" evidence="1">
    <location>
        <begin position="1"/>
        <end position="22"/>
    </location>
</feature>
<name>A0A9X9X280_9PROT</name>
<dbReference type="AlphaFoldDB" id="A0A9X9X280"/>
<reference evidence="2" key="2">
    <citation type="journal article" date="2021" name="Syst. Appl. Microbiol.">
        <title>Roseomonas hellenica sp. nov., isolated from roots of wild-growing Alkanna tinctoria.</title>
        <authorList>
            <person name="Rat A."/>
            <person name="Naranjo H.D."/>
            <person name="Lebbe L."/>
            <person name="Cnockaert M."/>
            <person name="Krigas N."/>
            <person name="Grigoriadou K."/>
            <person name="Maloupa E."/>
            <person name="Willems A."/>
        </authorList>
    </citation>
    <scope>NUCLEOTIDE SEQUENCE</scope>
    <source>
        <strain evidence="2">LMG 31231</strain>
    </source>
</reference>
<organism evidence="2 3">
    <name type="scientific">Neoroseomonas soli</name>
    <dbReference type="NCBI Taxonomy" id="1081025"/>
    <lineage>
        <taxon>Bacteria</taxon>
        <taxon>Pseudomonadati</taxon>
        <taxon>Pseudomonadota</taxon>
        <taxon>Alphaproteobacteria</taxon>
        <taxon>Acetobacterales</taxon>
        <taxon>Acetobacteraceae</taxon>
        <taxon>Neoroseomonas</taxon>
    </lineage>
</organism>
<accession>A0A9X9X280</accession>
<evidence type="ECO:0000256" key="1">
    <source>
        <dbReference type="SAM" id="MobiDB-lite"/>
    </source>
</evidence>
<comment type="caution">
    <text evidence="2">The sequence shown here is derived from an EMBL/GenBank/DDBJ whole genome shotgun (WGS) entry which is preliminary data.</text>
</comment>
<sequence length="97" mass="10702">MPRHPARTTVNPADHADDTPQWSRTWAAADDLVTAKIVTSRYGAYRAVRTGDLPEPVVISGRMLWHVPTLEKFLLDRAAARAEARAATRAALQRNVG</sequence>
<dbReference type="Proteomes" id="UP001138751">
    <property type="component" value="Unassembled WGS sequence"/>
</dbReference>
<evidence type="ECO:0000313" key="3">
    <source>
        <dbReference type="Proteomes" id="UP001138751"/>
    </source>
</evidence>
<dbReference type="EMBL" id="JAAEDM010000075">
    <property type="protein sequence ID" value="MBR0673509.1"/>
    <property type="molecule type" value="Genomic_DNA"/>
</dbReference>
<reference evidence="2" key="1">
    <citation type="submission" date="2020-01" db="EMBL/GenBank/DDBJ databases">
        <authorList>
            <person name="Rat A."/>
        </authorList>
    </citation>
    <scope>NUCLEOTIDE SEQUENCE</scope>
    <source>
        <strain evidence="2">LMG 31231</strain>
    </source>
</reference>